<dbReference type="Proteomes" id="UP000287601">
    <property type="component" value="Chromosome"/>
</dbReference>
<keyword evidence="1" id="KW-1133">Transmembrane helix</keyword>
<keyword evidence="1" id="KW-0472">Membrane</keyword>
<evidence type="ECO:0000313" key="3">
    <source>
        <dbReference type="Proteomes" id="UP000287601"/>
    </source>
</evidence>
<dbReference type="KEGG" id="amij:EQM06_07965"/>
<feature type="transmembrane region" description="Helical" evidence="1">
    <location>
        <begin position="95"/>
        <end position="113"/>
    </location>
</feature>
<keyword evidence="1" id="KW-0812">Transmembrane</keyword>
<proteinExistence type="predicted"/>
<protein>
    <recommendedName>
        <fullName evidence="4">Type II secretion system protein GspF domain-containing protein</fullName>
    </recommendedName>
</protein>
<name>A0A410PW71_9FIRM</name>
<dbReference type="OrthoDB" id="3034814at2"/>
<reference evidence="2 3" key="1">
    <citation type="submission" date="2019-01" db="EMBL/GenBank/DDBJ databases">
        <title>Draft genomes of a novel of Aminipila strains.</title>
        <authorList>
            <person name="Ma S."/>
        </authorList>
    </citation>
    <scope>NUCLEOTIDE SEQUENCE [LARGE SCALE GENOMIC DNA]</scope>
    <source>
        <strain evidence="3">JN-39</strain>
    </source>
</reference>
<feature type="transmembrane region" description="Helical" evidence="1">
    <location>
        <begin position="72"/>
        <end position="89"/>
    </location>
</feature>
<sequence>MKQIINSLIETGISLVFAAGILVAYKTDFLNFMEKLKMRHRLRERKRQLKEPSALEKHIDCMVKTTLNIKGIYLMVFMAVLYVTVTCVASRNLPIFSAMALAAAVALAPYLILRIRFEGIRRKSSFEGEMLIGNFLNQYRIANFNVYEALEKLLQESKNTRSSNSFVLKMLLELRNAGNQKEIKQASDKFAKVINTNWSRMFAYNIRLAAEKGIDVSVAIEDILVQLRDARVLLEERKRLNSEAIRIVVYMIPLLYVFTVVISLKYIGISMKNYLQNQLFTKEGFLFFTLSSMMFLMNIAIIEIISRQKFDY</sequence>
<gene>
    <name evidence="2" type="ORF">EQM06_07965</name>
</gene>
<evidence type="ECO:0000313" key="2">
    <source>
        <dbReference type="EMBL" id="QAT43181.1"/>
    </source>
</evidence>
<accession>A0A410PW71</accession>
<evidence type="ECO:0000256" key="1">
    <source>
        <dbReference type="SAM" id="Phobius"/>
    </source>
</evidence>
<dbReference type="RefSeq" id="WP_128745827.1">
    <property type="nucleotide sequence ID" value="NZ_CP035281.1"/>
</dbReference>
<feature type="transmembrane region" description="Helical" evidence="1">
    <location>
        <begin position="12"/>
        <end position="33"/>
    </location>
</feature>
<dbReference type="AlphaFoldDB" id="A0A410PW71"/>
<evidence type="ECO:0008006" key="4">
    <source>
        <dbReference type="Google" id="ProtNLM"/>
    </source>
</evidence>
<organism evidence="2 3">
    <name type="scientific">Aminipila luticellarii</name>
    <dbReference type="NCBI Taxonomy" id="2507160"/>
    <lineage>
        <taxon>Bacteria</taxon>
        <taxon>Bacillati</taxon>
        <taxon>Bacillota</taxon>
        <taxon>Clostridia</taxon>
        <taxon>Peptostreptococcales</taxon>
        <taxon>Anaerovoracaceae</taxon>
        <taxon>Aminipila</taxon>
    </lineage>
</organism>
<dbReference type="EMBL" id="CP035281">
    <property type="protein sequence ID" value="QAT43181.1"/>
    <property type="molecule type" value="Genomic_DNA"/>
</dbReference>
<keyword evidence="3" id="KW-1185">Reference proteome</keyword>
<feature type="transmembrane region" description="Helical" evidence="1">
    <location>
        <begin position="284"/>
        <end position="305"/>
    </location>
</feature>
<feature type="transmembrane region" description="Helical" evidence="1">
    <location>
        <begin position="247"/>
        <end position="264"/>
    </location>
</feature>